<evidence type="ECO:0008006" key="4">
    <source>
        <dbReference type="Google" id="ProtNLM"/>
    </source>
</evidence>
<dbReference type="Proteomes" id="UP000249377">
    <property type="component" value="Unassembled WGS sequence"/>
</dbReference>
<feature type="transmembrane region" description="Helical" evidence="1">
    <location>
        <begin position="55"/>
        <end position="75"/>
    </location>
</feature>
<dbReference type="EMBL" id="QLYR01000007">
    <property type="protein sequence ID" value="RAQ28149.1"/>
    <property type="molecule type" value="Genomic_DNA"/>
</dbReference>
<organism evidence="2 3">
    <name type="scientific">Hydrogeniiclostridium mannosilyticum</name>
    <dbReference type="NCBI Taxonomy" id="2764322"/>
    <lineage>
        <taxon>Bacteria</taxon>
        <taxon>Bacillati</taxon>
        <taxon>Bacillota</taxon>
        <taxon>Clostridia</taxon>
        <taxon>Eubacteriales</taxon>
        <taxon>Acutalibacteraceae</taxon>
        <taxon>Hydrogeniiclostridium</taxon>
    </lineage>
</organism>
<keyword evidence="1" id="KW-0472">Membrane</keyword>
<comment type="caution">
    <text evidence="2">The sequence shown here is derived from an EMBL/GenBank/DDBJ whole genome shotgun (WGS) entry which is preliminary data.</text>
</comment>
<reference evidence="2 3" key="1">
    <citation type="submission" date="2018-06" db="EMBL/GenBank/DDBJ databases">
        <title>Noncontiguous genome sequence of Ruminococcaceae bacterium ASD2818.</title>
        <authorList>
            <person name="Chaplin A.V."/>
            <person name="Sokolova S.R."/>
            <person name="Kochetkova T.O."/>
            <person name="Goltsov A.Y."/>
            <person name="Trofimov D.Y."/>
            <person name="Efimov B.A."/>
        </authorList>
    </citation>
    <scope>NUCLEOTIDE SEQUENCE [LARGE SCALE GENOMIC DNA]</scope>
    <source>
        <strain evidence="2 3">ASD2818</strain>
    </source>
</reference>
<evidence type="ECO:0000313" key="2">
    <source>
        <dbReference type="EMBL" id="RAQ28149.1"/>
    </source>
</evidence>
<dbReference type="AlphaFoldDB" id="A0A328UGJ3"/>
<sequence>MKQSIYYSISPEQTAARFLRQTRRARAACIVLLAGLAALLLLLFGLSLARAISDMAFLLLELLVIACAVCLHTGFRRRTASRFALLQDVLLTDCDPGKYLAAMEALLHDRAFRRARGTLALECAAAHYYLDELDQAGECLERVHFRSPRHPLWLKKYNLLVLCRLKQEDEAGVQQAMALLREKCGRYKPDSPDGRAAAMLLDIMALNLKAPEKRDEKDKRMMKKNLSNTSSRLNKLAWSLTLAEYEALHATSPEELEAARGYLKCTQEGPVPPLLQKKAAEVRSLIDERAPIEE</sequence>
<dbReference type="RefSeq" id="WP_112333105.1">
    <property type="nucleotide sequence ID" value="NZ_QLYR01000007.1"/>
</dbReference>
<keyword evidence="1" id="KW-0812">Transmembrane</keyword>
<keyword evidence="3" id="KW-1185">Reference proteome</keyword>
<keyword evidence="1" id="KW-1133">Transmembrane helix</keyword>
<feature type="transmembrane region" description="Helical" evidence="1">
    <location>
        <begin position="27"/>
        <end position="49"/>
    </location>
</feature>
<evidence type="ECO:0000256" key="1">
    <source>
        <dbReference type="SAM" id="Phobius"/>
    </source>
</evidence>
<evidence type="ECO:0000313" key="3">
    <source>
        <dbReference type="Proteomes" id="UP000249377"/>
    </source>
</evidence>
<protein>
    <recommendedName>
        <fullName evidence="4">Tetratricopeptide repeat protein</fullName>
    </recommendedName>
</protein>
<gene>
    <name evidence="2" type="ORF">DPQ25_10335</name>
</gene>
<accession>A0A328UGJ3</accession>
<proteinExistence type="predicted"/>
<name>A0A328UGJ3_9FIRM</name>